<accession>A0A0F3IIF5</accession>
<feature type="transmembrane region" description="Helical" evidence="7">
    <location>
        <begin position="281"/>
        <end position="300"/>
    </location>
</feature>
<reference evidence="8 9" key="2">
    <citation type="journal article" date="2016" name="Microb. Ecol.">
        <title>Genome Characteristics of a Novel Type I Methanotroph (Sn10-6) Isolated from a Flooded Indian Rice Field.</title>
        <authorList>
            <person name="Rahalkar M.C."/>
            <person name="Pandit P.S."/>
            <person name="Dhakephalkar P.K."/>
            <person name="Pore S."/>
            <person name="Arora P."/>
            <person name="Kapse N."/>
        </authorList>
    </citation>
    <scope>NUCLEOTIDE SEQUENCE [LARGE SCALE GENOMIC DNA]</scope>
    <source>
        <strain evidence="8 9">Sn10-6</strain>
    </source>
</reference>
<comment type="subcellular location">
    <subcellularLocation>
        <location evidence="1">Cell inner membrane</location>
        <topology evidence="1">Multi-pass membrane protein</topology>
    </subcellularLocation>
</comment>
<keyword evidence="5 7" id="KW-1133">Transmembrane helix</keyword>
<dbReference type="EMBL" id="LAJX01000117">
    <property type="protein sequence ID" value="KJV06338.1"/>
    <property type="molecule type" value="Genomic_DNA"/>
</dbReference>
<comment type="similarity">
    <text evidence="2">Belongs to the binding-protein-dependent transport system permease family. AraH/RbsC subfamily.</text>
</comment>
<feature type="transmembrane region" description="Helical" evidence="7">
    <location>
        <begin position="224"/>
        <end position="245"/>
    </location>
</feature>
<dbReference type="Pfam" id="PF02653">
    <property type="entry name" value="BPD_transp_2"/>
    <property type="match status" value="1"/>
</dbReference>
<protein>
    <submittedName>
        <fullName evidence="8">ABC transporter permease</fullName>
    </submittedName>
</protein>
<dbReference type="GO" id="GO:0005886">
    <property type="term" value="C:plasma membrane"/>
    <property type="evidence" value="ECO:0007669"/>
    <property type="project" value="UniProtKB-SubCell"/>
</dbReference>
<feature type="transmembrane region" description="Helical" evidence="7">
    <location>
        <begin position="62"/>
        <end position="80"/>
    </location>
</feature>
<sequence>MTLLIGALTLGVILALLALGVYISYRIFDIADITVDGSLTFGASVAGVLLVNYHIAPIPATAAGFIAGMLAGTVSGILQTGFKINSLLAGILVMTALYSVNLHVMGRSNIPFLGVETLATYCEQLAQQLFGASEAMLWGWMVSSADLTMLLLMLVLVSVVALSLWVFFRTDLGTAMRASGDNPQMVRALGGNVDYYRVFGLALSNGLVGLAGALWAQYQNFADVQMGIGMVVWGLASVIIGEALTGATGVGIAIAGAIIGSVLFRQLVAIALSFGLNPNDLKLITAVFVFAALVVPGGMAKITRRKTQRAL</sequence>
<evidence type="ECO:0000313" key="8">
    <source>
        <dbReference type="EMBL" id="KJV06338.1"/>
    </source>
</evidence>
<dbReference type="InterPro" id="IPR001851">
    <property type="entry name" value="ABC_transp_permease"/>
</dbReference>
<gene>
    <name evidence="8" type="ORF">VZ94_11920</name>
</gene>
<dbReference type="OrthoDB" id="9778389at2"/>
<evidence type="ECO:0000256" key="1">
    <source>
        <dbReference type="ARBA" id="ARBA00004429"/>
    </source>
</evidence>
<dbReference type="PANTHER" id="PTHR32196">
    <property type="entry name" value="ABC TRANSPORTER PERMEASE PROTEIN YPHD-RELATED-RELATED"/>
    <property type="match status" value="1"/>
</dbReference>
<dbReference type="Proteomes" id="UP000033684">
    <property type="component" value="Unassembled WGS sequence"/>
</dbReference>
<keyword evidence="3" id="KW-1003">Cell membrane</keyword>
<evidence type="ECO:0000256" key="2">
    <source>
        <dbReference type="ARBA" id="ARBA00007942"/>
    </source>
</evidence>
<name>A0A0F3IIF5_9GAMM</name>
<evidence type="ECO:0000256" key="5">
    <source>
        <dbReference type="ARBA" id="ARBA00022989"/>
    </source>
</evidence>
<proteinExistence type="inferred from homology"/>
<dbReference type="PATRIC" id="fig|1632867.3.peg.556"/>
<keyword evidence="9" id="KW-1185">Reference proteome</keyword>
<feature type="transmembrane region" description="Helical" evidence="7">
    <location>
        <begin position="6"/>
        <end position="25"/>
    </location>
</feature>
<organism evidence="8 9">
    <name type="scientific">Methylocucumis oryzae</name>
    <dbReference type="NCBI Taxonomy" id="1632867"/>
    <lineage>
        <taxon>Bacteria</taxon>
        <taxon>Pseudomonadati</taxon>
        <taxon>Pseudomonadota</taxon>
        <taxon>Gammaproteobacteria</taxon>
        <taxon>Methylococcales</taxon>
        <taxon>Methylococcaceae</taxon>
        <taxon>Methylocucumis</taxon>
    </lineage>
</organism>
<evidence type="ECO:0000313" key="9">
    <source>
        <dbReference type="Proteomes" id="UP000033684"/>
    </source>
</evidence>
<dbReference type="PANTHER" id="PTHR32196:SF69">
    <property type="entry name" value="BRANCHED-CHAIN AMINO ACID TRANSPORT SYSTEM, PERMEASE PROTEIN"/>
    <property type="match status" value="1"/>
</dbReference>
<feature type="transmembrane region" description="Helical" evidence="7">
    <location>
        <begin position="195"/>
        <end position="218"/>
    </location>
</feature>
<evidence type="ECO:0000256" key="6">
    <source>
        <dbReference type="ARBA" id="ARBA00023136"/>
    </source>
</evidence>
<evidence type="ECO:0000256" key="7">
    <source>
        <dbReference type="SAM" id="Phobius"/>
    </source>
</evidence>
<comment type="caution">
    <text evidence="8">The sequence shown here is derived from an EMBL/GenBank/DDBJ whole genome shotgun (WGS) entry which is preliminary data.</text>
</comment>
<dbReference type="CDD" id="cd06574">
    <property type="entry name" value="TM_PBP1_branched-chain-AA_like"/>
    <property type="match status" value="1"/>
</dbReference>
<dbReference type="RefSeq" id="WP_045779393.1">
    <property type="nucleotide sequence ID" value="NZ_LAJX01000117.1"/>
</dbReference>
<dbReference type="GO" id="GO:0022857">
    <property type="term" value="F:transmembrane transporter activity"/>
    <property type="evidence" value="ECO:0007669"/>
    <property type="project" value="InterPro"/>
</dbReference>
<evidence type="ECO:0000256" key="4">
    <source>
        <dbReference type="ARBA" id="ARBA00022692"/>
    </source>
</evidence>
<keyword evidence="6 7" id="KW-0472">Membrane</keyword>
<evidence type="ECO:0000256" key="3">
    <source>
        <dbReference type="ARBA" id="ARBA00022475"/>
    </source>
</evidence>
<dbReference type="AlphaFoldDB" id="A0A0F3IIF5"/>
<keyword evidence="4 7" id="KW-0812">Transmembrane</keyword>
<feature type="transmembrane region" description="Helical" evidence="7">
    <location>
        <begin position="252"/>
        <end position="275"/>
    </location>
</feature>
<reference evidence="9" key="1">
    <citation type="submission" date="2015-03" db="EMBL/GenBank/DDBJ databases">
        <title>Draft genome sequence of a novel methanotroph (Sn10-6) isolated from flooded ricefield rhizosphere in India.</title>
        <authorList>
            <person name="Pandit P.S."/>
            <person name="Pore S.D."/>
            <person name="Arora P."/>
            <person name="Kapse N.G."/>
            <person name="Dhakephalkar P.K."/>
            <person name="Rahalkar M.C."/>
        </authorList>
    </citation>
    <scope>NUCLEOTIDE SEQUENCE [LARGE SCALE GENOMIC DNA]</scope>
    <source>
        <strain evidence="9">Sn10-6</strain>
    </source>
</reference>
<feature type="transmembrane region" description="Helical" evidence="7">
    <location>
        <begin position="147"/>
        <end position="168"/>
    </location>
</feature>
<feature type="transmembrane region" description="Helical" evidence="7">
    <location>
        <begin position="87"/>
        <end position="106"/>
    </location>
</feature>